<accession>A0AAX6DVS0</accession>
<proteinExistence type="predicted"/>
<dbReference type="Proteomes" id="UP001140949">
    <property type="component" value="Unassembled WGS sequence"/>
</dbReference>
<evidence type="ECO:0000256" key="1">
    <source>
        <dbReference type="SAM" id="SignalP"/>
    </source>
</evidence>
<name>A0AAX6DVS0_IRIPA</name>
<comment type="caution">
    <text evidence="2">The sequence shown here is derived from an EMBL/GenBank/DDBJ whole genome shotgun (WGS) entry which is preliminary data.</text>
</comment>
<reference evidence="2" key="1">
    <citation type="journal article" date="2023" name="GigaByte">
        <title>Genome assembly of the bearded iris, Iris pallida Lam.</title>
        <authorList>
            <person name="Bruccoleri R.E."/>
            <person name="Oakeley E.J."/>
            <person name="Faust A.M.E."/>
            <person name="Altorfer M."/>
            <person name="Dessus-Babus S."/>
            <person name="Burckhardt D."/>
            <person name="Oertli M."/>
            <person name="Naumann U."/>
            <person name="Petersen F."/>
            <person name="Wong J."/>
        </authorList>
    </citation>
    <scope>NUCLEOTIDE SEQUENCE</scope>
    <source>
        <strain evidence="2">GSM-AAB239-AS_SAM_17_03QT</strain>
    </source>
</reference>
<dbReference type="AlphaFoldDB" id="A0AAX6DVS0"/>
<evidence type="ECO:0000313" key="2">
    <source>
        <dbReference type="EMBL" id="KAJ6795890.1"/>
    </source>
</evidence>
<feature type="chain" id="PRO_5043937740" evidence="1">
    <location>
        <begin position="25"/>
        <end position="58"/>
    </location>
</feature>
<keyword evidence="1" id="KW-0732">Signal</keyword>
<reference evidence="2" key="2">
    <citation type="submission" date="2023-04" db="EMBL/GenBank/DDBJ databases">
        <authorList>
            <person name="Bruccoleri R.E."/>
            <person name="Oakeley E.J."/>
            <person name="Faust A.-M."/>
            <person name="Dessus-Babus S."/>
            <person name="Altorfer M."/>
            <person name="Burckhardt D."/>
            <person name="Oertli M."/>
            <person name="Naumann U."/>
            <person name="Petersen F."/>
            <person name="Wong J."/>
        </authorList>
    </citation>
    <scope>NUCLEOTIDE SEQUENCE</scope>
    <source>
        <strain evidence="2">GSM-AAB239-AS_SAM_17_03QT</strain>
        <tissue evidence="2">Leaf</tissue>
    </source>
</reference>
<feature type="signal peptide" evidence="1">
    <location>
        <begin position="1"/>
        <end position="24"/>
    </location>
</feature>
<organism evidence="2 3">
    <name type="scientific">Iris pallida</name>
    <name type="common">Sweet iris</name>
    <dbReference type="NCBI Taxonomy" id="29817"/>
    <lineage>
        <taxon>Eukaryota</taxon>
        <taxon>Viridiplantae</taxon>
        <taxon>Streptophyta</taxon>
        <taxon>Embryophyta</taxon>
        <taxon>Tracheophyta</taxon>
        <taxon>Spermatophyta</taxon>
        <taxon>Magnoliopsida</taxon>
        <taxon>Liliopsida</taxon>
        <taxon>Asparagales</taxon>
        <taxon>Iridaceae</taxon>
        <taxon>Iridoideae</taxon>
        <taxon>Irideae</taxon>
        <taxon>Iris</taxon>
    </lineage>
</organism>
<evidence type="ECO:0000313" key="3">
    <source>
        <dbReference type="Proteomes" id="UP001140949"/>
    </source>
</evidence>
<gene>
    <name evidence="2" type="ORF">M6B38_223650</name>
</gene>
<keyword evidence="3" id="KW-1185">Reference proteome</keyword>
<protein>
    <submittedName>
        <fullName evidence="2">Histone deacetylase HDT2-like</fullName>
    </submittedName>
</protein>
<sequence length="58" mass="6568">MIPQELGLFQNRITLGLVVFLIYAQLEVLGPSPDLEECLFRTYTCGIGTESTNPHYQH</sequence>
<dbReference type="EMBL" id="JANAVB010041620">
    <property type="protein sequence ID" value="KAJ6795890.1"/>
    <property type="molecule type" value="Genomic_DNA"/>
</dbReference>